<gene>
    <name evidence="2" type="ORF">GGI19_003220</name>
</gene>
<accession>A0A9W8H0T5</accession>
<proteinExistence type="predicted"/>
<name>A0A9W8H0T5_9FUNG</name>
<feature type="signal peptide" evidence="1">
    <location>
        <begin position="1"/>
        <end position="17"/>
    </location>
</feature>
<evidence type="ECO:0000313" key="2">
    <source>
        <dbReference type="EMBL" id="KAJ2753309.1"/>
    </source>
</evidence>
<evidence type="ECO:0000256" key="1">
    <source>
        <dbReference type="SAM" id="SignalP"/>
    </source>
</evidence>
<reference evidence="2" key="1">
    <citation type="submission" date="2022-07" db="EMBL/GenBank/DDBJ databases">
        <title>Phylogenomic reconstructions and comparative analyses of Kickxellomycotina fungi.</title>
        <authorList>
            <person name="Reynolds N.K."/>
            <person name="Stajich J.E."/>
            <person name="Barry K."/>
            <person name="Grigoriev I.V."/>
            <person name="Crous P."/>
            <person name="Smith M.E."/>
        </authorList>
    </citation>
    <scope>NUCLEOTIDE SEQUENCE</scope>
    <source>
        <strain evidence="2">BCRC 34297</strain>
    </source>
</reference>
<dbReference type="Proteomes" id="UP001140011">
    <property type="component" value="Unassembled WGS sequence"/>
</dbReference>
<keyword evidence="3" id="KW-1185">Reference proteome</keyword>
<dbReference type="AlphaFoldDB" id="A0A9W8H0T5"/>
<feature type="chain" id="PRO_5040741590" evidence="1">
    <location>
        <begin position="18"/>
        <end position="61"/>
    </location>
</feature>
<keyword evidence="1" id="KW-0732">Signal</keyword>
<organism evidence="2 3">
    <name type="scientific">Coemansia pectinata</name>
    <dbReference type="NCBI Taxonomy" id="1052879"/>
    <lineage>
        <taxon>Eukaryota</taxon>
        <taxon>Fungi</taxon>
        <taxon>Fungi incertae sedis</taxon>
        <taxon>Zoopagomycota</taxon>
        <taxon>Kickxellomycotina</taxon>
        <taxon>Kickxellomycetes</taxon>
        <taxon>Kickxellales</taxon>
        <taxon>Kickxellaceae</taxon>
        <taxon>Coemansia</taxon>
    </lineage>
</organism>
<sequence length="61" mass="6371">MHILVITLSSSIAVACAGSTLPIVNPALGGLDFPIAFNFAHQFDPSILSKIHAIADIDLLV</sequence>
<comment type="caution">
    <text evidence="2">The sequence shown here is derived from an EMBL/GenBank/DDBJ whole genome shotgun (WGS) entry which is preliminary data.</text>
</comment>
<protein>
    <submittedName>
        <fullName evidence="2">Uncharacterized protein</fullName>
    </submittedName>
</protein>
<dbReference type="EMBL" id="JANBUH010000202">
    <property type="protein sequence ID" value="KAJ2753309.1"/>
    <property type="molecule type" value="Genomic_DNA"/>
</dbReference>
<evidence type="ECO:0000313" key="3">
    <source>
        <dbReference type="Proteomes" id="UP001140011"/>
    </source>
</evidence>